<accession>A0ABP3Q8X2</accession>
<dbReference type="SUPFAM" id="SSF51658">
    <property type="entry name" value="Xylose isomerase-like"/>
    <property type="match status" value="1"/>
</dbReference>
<dbReference type="Gene3D" id="3.20.20.150">
    <property type="entry name" value="Divalent-metal-dependent TIM barrel enzymes"/>
    <property type="match status" value="1"/>
</dbReference>
<gene>
    <name evidence="1" type="primary">eboE</name>
    <name evidence="1" type="ORF">GCM10009416_24970</name>
</gene>
<dbReference type="InterPro" id="IPR036237">
    <property type="entry name" value="Xyl_isomerase-like_sf"/>
</dbReference>
<sequence>MLVDPAAPARMRLLLPSGPAHLTYCTNVHRGEGWAETFDALRCHLPAVKRLASPGAPMGVGLRLSAAAVAGLDDPAELDALRDFLRREDLYVFTVNGFPYGRFHGGTVKERVYAPDWRAPERLAYTDRLAELLAALLPDEPGLIGSISTVPGGFRPAASALGARGAMADALLRHAVHLAALEDRTGRRIALALEPEPMCLLETTAEAVVFFERDLFGAGAVARFAALSGRPRAASEALLRRHLALCLDVCHAAVEFEAPEESLALLRRAGVSVAKLQLSSALAVPRMDAAAAERLRRFDDGVYLHQVVERGPDGLVRFLDLPDALDAWRDGGAAVPGAREWRVHCHVPVFRGALDGFATTQPALLDMLARQRDDGVSAHLEVETYTWDVLPPELRAGGLDASIAREIAWVREKLAA</sequence>
<organism evidence="1 2">
    <name type="scientific">Craurococcus roseus</name>
    <dbReference type="NCBI Taxonomy" id="77585"/>
    <lineage>
        <taxon>Bacteria</taxon>
        <taxon>Pseudomonadati</taxon>
        <taxon>Pseudomonadota</taxon>
        <taxon>Alphaproteobacteria</taxon>
        <taxon>Acetobacterales</taxon>
        <taxon>Acetobacteraceae</taxon>
        <taxon>Craurococcus</taxon>
    </lineage>
</organism>
<dbReference type="Proteomes" id="UP001501588">
    <property type="component" value="Unassembled WGS sequence"/>
</dbReference>
<dbReference type="NCBIfam" id="NF035939">
    <property type="entry name" value="TIM_EboE"/>
    <property type="match status" value="1"/>
</dbReference>
<comment type="caution">
    <text evidence="1">The sequence shown here is derived from an EMBL/GenBank/DDBJ whole genome shotgun (WGS) entry which is preliminary data.</text>
</comment>
<evidence type="ECO:0000313" key="1">
    <source>
        <dbReference type="EMBL" id="GAA0585587.1"/>
    </source>
</evidence>
<dbReference type="EMBL" id="BAAAFZ010000031">
    <property type="protein sequence ID" value="GAA0585587.1"/>
    <property type="molecule type" value="Genomic_DNA"/>
</dbReference>
<name>A0ABP3Q8X2_9PROT</name>
<keyword evidence="2" id="KW-1185">Reference proteome</keyword>
<evidence type="ECO:0000313" key="2">
    <source>
        <dbReference type="Proteomes" id="UP001501588"/>
    </source>
</evidence>
<reference evidence="2" key="1">
    <citation type="journal article" date="2019" name="Int. J. Syst. Evol. Microbiol.">
        <title>The Global Catalogue of Microorganisms (GCM) 10K type strain sequencing project: providing services to taxonomists for standard genome sequencing and annotation.</title>
        <authorList>
            <consortium name="The Broad Institute Genomics Platform"/>
            <consortium name="The Broad Institute Genome Sequencing Center for Infectious Disease"/>
            <person name="Wu L."/>
            <person name="Ma J."/>
        </authorList>
    </citation>
    <scope>NUCLEOTIDE SEQUENCE [LARGE SCALE GENOMIC DNA]</scope>
    <source>
        <strain evidence="2">JCM 9933</strain>
    </source>
</reference>
<protein>
    <submittedName>
        <fullName evidence="1">Metabolite traffic protein EboE</fullName>
    </submittedName>
</protein>
<proteinExistence type="predicted"/>